<gene>
    <name evidence="11" type="ORF">ESP57_13725</name>
</gene>
<keyword evidence="2" id="KW-1277">Toxin-antitoxin system</keyword>
<evidence type="ECO:0000313" key="12">
    <source>
        <dbReference type="Proteomes" id="UP000292935"/>
    </source>
</evidence>
<dbReference type="Gene3D" id="3.30.460.10">
    <property type="entry name" value="Beta Polymerase, domain 2"/>
    <property type="match status" value="1"/>
</dbReference>
<dbReference type="SUPFAM" id="SSF81301">
    <property type="entry name" value="Nucleotidyltransferase"/>
    <property type="match status" value="1"/>
</dbReference>
<keyword evidence="6" id="KW-0547">Nucleotide-binding</keyword>
<accession>A0A4Q2JP41</accession>
<dbReference type="Proteomes" id="UP000292935">
    <property type="component" value="Unassembled WGS sequence"/>
</dbReference>
<keyword evidence="5" id="KW-0479">Metal-binding</keyword>
<dbReference type="Pfam" id="PF01909">
    <property type="entry name" value="NTP_transf_2"/>
    <property type="match status" value="1"/>
</dbReference>
<dbReference type="GO" id="GO:0005524">
    <property type="term" value="F:ATP binding"/>
    <property type="evidence" value="ECO:0007669"/>
    <property type="project" value="UniProtKB-KW"/>
</dbReference>
<dbReference type="InterPro" id="IPR002934">
    <property type="entry name" value="Polymerase_NTP_transf_dom"/>
</dbReference>
<feature type="domain" description="Polymerase nucleotidyl transferase" evidence="10">
    <location>
        <begin position="62"/>
        <end position="142"/>
    </location>
</feature>
<comment type="caution">
    <text evidence="11">The sequence shown here is derived from an EMBL/GenBank/DDBJ whole genome shotgun (WGS) entry which is preliminary data.</text>
</comment>
<dbReference type="GO" id="GO:0046872">
    <property type="term" value="F:metal ion binding"/>
    <property type="evidence" value="ECO:0007669"/>
    <property type="project" value="UniProtKB-KW"/>
</dbReference>
<dbReference type="OrthoDB" id="9803128at2"/>
<evidence type="ECO:0000256" key="5">
    <source>
        <dbReference type="ARBA" id="ARBA00022723"/>
    </source>
</evidence>
<evidence type="ECO:0000256" key="3">
    <source>
        <dbReference type="ARBA" id="ARBA00022679"/>
    </source>
</evidence>
<evidence type="ECO:0000313" key="11">
    <source>
        <dbReference type="EMBL" id="RXZ47960.1"/>
    </source>
</evidence>
<evidence type="ECO:0000256" key="8">
    <source>
        <dbReference type="ARBA" id="ARBA00022842"/>
    </source>
</evidence>
<keyword evidence="3" id="KW-0808">Transferase</keyword>
<organism evidence="11 12">
    <name type="scientific">Agromyces fucosus</name>
    <dbReference type="NCBI Taxonomy" id="41985"/>
    <lineage>
        <taxon>Bacteria</taxon>
        <taxon>Bacillati</taxon>
        <taxon>Actinomycetota</taxon>
        <taxon>Actinomycetes</taxon>
        <taxon>Micrococcales</taxon>
        <taxon>Microbacteriaceae</taxon>
        <taxon>Agromyces</taxon>
    </lineage>
</organism>
<reference evidence="11 12" key="1">
    <citation type="submission" date="2019-01" db="EMBL/GenBank/DDBJ databases">
        <authorList>
            <person name="Li J."/>
        </authorList>
    </citation>
    <scope>NUCLEOTIDE SEQUENCE [LARGE SCALE GENOMIC DNA]</scope>
    <source>
        <strain evidence="11 12">CCUG 35506</strain>
    </source>
</reference>
<dbReference type="CDD" id="cd05403">
    <property type="entry name" value="NT_KNTase_like"/>
    <property type="match status" value="1"/>
</dbReference>
<dbReference type="PANTHER" id="PTHR33571">
    <property type="entry name" value="SSL8005 PROTEIN"/>
    <property type="match status" value="1"/>
</dbReference>
<evidence type="ECO:0000256" key="1">
    <source>
        <dbReference type="ARBA" id="ARBA00001946"/>
    </source>
</evidence>
<dbReference type="EMBL" id="SDPO01000003">
    <property type="protein sequence ID" value="RXZ47960.1"/>
    <property type="molecule type" value="Genomic_DNA"/>
</dbReference>
<name>A0A4Q2JP41_9MICO</name>
<evidence type="ECO:0000256" key="9">
    <source>
        <dbReference type="ARBA" id="ARBA00038276"/>
    </source>
</evidence>
<dbReference type="InterPro" id="IPR043519">
    <property type="entry name" value="NT_sf"/>
</dbReference>
<evidence type="ECO:0000256" key="6">
    <source>
        <dbReference type="ARBA" id="ARBA00022741"/>
    </source>
</evidence>
<keyword evidence="12" id="KW-1185">Reference proteome</keyword>
<dbReference type="GO" id="GO:0016779">
    <property type="term" value="F:nucleotidyltransferase activity"/>
    <property type="evidence" value="ECO:0007669"/>
    <property type="project" value="UniProtKB-KW"/>
</dbReference>
<dbReference type="PANTHER" id="PTHR33571:SF12">
    <property type="entry name" value="BSL3053 PROTEIN"/>
    <property type="match status" value="1"/>
</dbReference>
<evidence type="ECO:0000256" key="7">
    <source>
        <dbReference type="ARBA" id="ARBA00022840"/>
    </source>
</evidence>
<evidence type="ECO:0000256" key="4">
    <source>
        <dbReference type="ARBA" id="ARBA00022695"/>
    </source>
</evidence>
<sequence>MVIGAHRRPEAVLVPYAQYISRGDAARTAADSGSAGAFDAAAAADAGRRSLLDDLRRRRTLVARLARANRIGSVQVFGSVARGEETASSDIDLLVTPADDASLFDLAQFELDLEAVFERPVDVVSSRSLDPERDRDVLDSAIDL</sequence>
<dbReference type="AlphaFoldDB" id="A0A4Q2JP41"/>
<comment type="similarity">
    <text evidence="9">Belongs to the MntA antitoxin family.</text>
</comment>
<protein>
    <recommendedName>
        <fullName evidence="10">Polymerase nucleotidyl transferase domain-containing protein</fullName>
    </recommendedName>
</protein>
<dbReference type="InterPro" id="IPR052038">
    <property type="entry name" value="Type-VII_TA_antitoxin"/>
</dbReference>
<evidence type="ECO:0000259" key="10">
    <source>
        <dbReference type="Pfam" id="PF01909"/>
    </source>
</evidence>
<keyword evidence="7" id="KW-0067">ATP-binding</keyword>
<keyword evidence="8" id="KW-0460">Magnesium</keyword>
<proteinExistence type="inferred from homology"/>
<comment type="cofactor">
    <cofactor evidence="1">
        <name>Mg(2+)</name>
        <dbReference type="ChEBI" id="CHEBI:18420"/>
    </cofactor>
</comment>
<evidence type="ECO:0000256" key="2">
    <source>
        <dbReference type="ARBA" id="ARBA00022649"/>
    </source>
</evidence>
<keyword evidence="4" id="KW-0548">Nucleotidyltransferase</keyword>